<dbReference type="PROSITE" id="PS51257">
    <property type="entry name" value="PROKAR_LIPOPROTEIN"/>
    <property type="match status" value="1"/>
</dbReference>
<dbReference type="Proteomes" id="UP000627715">
    <property type="component" value="Unassembled WGS sequence"/>
</dbReference>
<dbReference type="OrthoDB" id="5704112at2"/>
<feature type="chain" id="PRO_5037943308" evidence="1">
    <location>
        <begin position="26"/>
        <end position="125"/>
    </location>
</feature>
<evidence type="ECO:0000256" key="1">
    <source>
        <dbReference type="SAM" id="SignalP"/>
    </source>
</evidence>
<sequence length="125" mass="13138">MLNRKQIFSLVAGLSFACVSSLSLAQSAAGTIADIVADMNHFPNDEQKMTLQGIASDGSQSEAIQTVAQAVHDIQHSVSEGTRAELQAIAGDDSVDADTRALAEVVAGFNHMASESDEMMLAEID</sequence>
<feature type="signal peptide" evidence="1">
    <location>
        <begin position="1"/>
        <end position="25"/>
    </location>
</feature>
<reference evidence="2" key="1">
    <citation type="journal article" date="2014" name="Int. J. Syst. Evol. Microbiol.">
        <title>Complete genome sequence of Corynebacterium casei LMG S-19264T (=DSM 44701T), isolated from a smear-ripened cheese.</title>
        <authorList>
            <consortium name="US DOE Joint Genome Institute (JGI-PGF)"/>
            <person name="Walter F."/>
            <person name="Albersmeier A."/>
            <person name="Kalinowski J."/>
            <person name="Ruckert C."/>
        </authorList>
    </citation>
    <scope>NUCLEOTIDE SEQUENCE</scope>
    <source>
        <strain evidence="2">CGMCC 1.15425</strain>
    </source>
</reference>
<dbReference type="EMBL" id="BMIY01000005">
    <property type="protein sequence ID" value="GGG57564.1"/>
    <property type="molecule type" value="Genomic_DNA"/>
</dbReference>
<name>A0A917GUA6_9GAMM</name>
<dbReference type="RefSeq" id="WP_068813125.1">
    <property type="nucleotide sequence ID" value="NZ_BMIY01000005.1"/>
</dbReference>
<protein>
    <submittedName>
        <fullName evidence="2">Uncharacterized protein</fullName>
    </submittedName>
</protein>
<proteinExistence type="predicted"/>
<reference evidence="2" key="2">
    <citation type="submission" date="2020-09" db="EMBL/GenBank/DDBJ databases">
        <authorList>
            <person name="Sun Q."/>
            <person name="Zhou Y."/>
        </authorList>
    </citation>
    <scope>NUCLEOTIDE SEQUENCE</scope>
    <source>
        <strain evidence="2">CGMCC 1.15425</strain>
    </source>
</reference>
<comment type="caution">
    <text evidence="2">The sequence shown here is derived from an EMBL/GenBank/DDBJ whole genome shotgun (WGS) entry which is preliminary data.</text>
</comment>
<organism evidence="2 3">
    <name type="scientific">Pseudohongiella nitratireducens</name>
    <dbReference type="NCBI Taxonomy" id="1768907"/>
    <lineage>
        <taxon>Bacteria</taxon>
        <taxon>Pseudomonadati</taxon>
        <taxon>Pseudomonadota</taxon>
        <taxon>Gammaproteobacteria</taxon>
        <taxon>Pseudomonadales</taxon>
        <taxon>Pseudohongiellaceae</taxon>
        <taxon>Pseudohongiella</taxon>
    </lineage>
</organism>
<gene>
    <name evidence="2" type="ORF">GCM10011403_13550</name>
</gene>
<evidence type="ECO:0000313" key="3">
    <source>
        <dbReference type="Proteomes" id="UP000627715"/>
    </source>
</evidence>
<keyword evidence="3" id="KW-1185">Reference proteome</keyword>
<accession>A0A917GUA6</accession>
<evidence type="ECO:0000313" key="2">
    <source>
        <dbReference type="EMBL" id="GGG57564.1"/>
    </source>
</evidence>
<keyword evidence="1" id="KW-0732">Signal</keyword>
<dbReference type="AlphaFoldDB" id="A0A917GUA6"/>